<dbReference type="Gene3D" id="1.10.490.10">
    <property type="entry name" value="Globins"/>
    <property type="match status" value="1"/>
</dbReference>
<comment type="similarity">
    <text evidence="14">Belongs to the globin family.</text>
</comment>
<evidence type="ECO:0000259" key="16">
    <source>
        <dbReference type="PROSITE" id="PS51384"/>
    </source>
</evidence>
<dbReference type="GO" id="GO:0019825">
    <property type="term" value="F:oxygen binding"/>
    <property type="evidence" value="ECO:0007669"/>
    <property type="project" value="InterPro"/>
</dbReference>
<evidence type="ECO:0000256" key="2">
    <source>
        <dbReference type="ARBA" id="ARBA00006401"/>
    </source>
</evidence>
<dbReference type="PANTHER" id="PTHR43396">
    <property type="entry name" value="FLAVOHEMOPROTEIN"/>
    <property type="match status" value="1"/>
</dbReference>
<dbReference type="Pfam" id="PF00042">
    <property type="entry name" value="Globin"/>
    <property type="match status" value="1"/>
</dbReference>
<keyword evidence="5 14" id="KW-0349">Heme</keyword>
<dbReference type="GO" id="GO:0046210">
    <property type="term" value="P:nitric oxide catabolic process"/>
    <property type="evidence" value="ECO:0007669"/>
    <property type="project" value="TreeGrafter"/>
</dbReference>
<keyword evidence="8" id="KW-0521">NADP</keyword>
<sequence length="389" mass="42771">MLTQDQEALIAATAPVVAEHLNTITQRFYPLMFERYPSVKPLFNQVHQQNGAQPRALAGAVLAYVGMRQDPVKARETLETVVNKHVSLGIEPYQYPIVGECLMMAIGEVLGDALTPDIADAWGALYQELADLLIDLEENRYQEFEQREGGWRGTRRFHVADSQQESAVIRSFILEPEDGGPVAAHTPGQYIGVKVTIDGEPVHRHYSLSATPNGRAYRVSIKREADGRVSRYFHDQLANGGVVELLPPAGEMTLVPGDAPLMLISGGVGQTPLLPMAKQALGQGRQVVYLHAALTPEYWAFADELRALEEAYPAQFKLVTVFEQSAEGDHQGRINKALLADYLPAGAHCYFVGPHGMMEAVEQSLKQLGVADSHRHYEHFGPAMPLNAA</sequence>
<dbReference type="PRINTS" id="PR00188">
    <property type="entry name" value="PLANTGLOBIN"/>
</dbReference>
<keyword evidence="6 14" id="KW-0561">Oxygen transport</keyword>
<feature type="domain" description="Globin" evidence="15">
    <location>
        <begin position="1"/>
        <end position="138"/>
    </location>
</feature>
<dbReference type="CDD" id="cd08922">
    <property type="entry name" value="FHb-globin"/>
    <property type="match status" value="1"/>
</dbReference>
<comment type="similarity">
    <text evidence="2">In the C-terminal section; belongs to the flavoprotein pyridine nucleotide cytochrome reductase family.</text>
</comment>
<dbReference type="InterPro" id="IPR000971">
    <property type="entry name" value="Globin"/>
</dbReference>
<dbReference type="EC" id="1.14.12.17" evidence="3"/>
<dbReference type="SUPFAM" id="SSF46458">
    <property type="entry name" value="Globin-like"/>
    <property type="match status" value="1"/>
</dbReference>
<evidence type="ECO:0000256" key="4">
    <source>
        <dbReference type="ARBA" id="ARBA00022575"/>
    </source>
</evidence>
<evidence type="ECO:0000256" key="3">
    <source>
        <dbReference type="ARBA" id="ARBA00012229"/>
    </source>
</evidence>
<comment type="cofactor">
    <cofactor evidence="1">
        <name>heme b</name>
        <dbReference type="ChEBI" id="CHEBI:60344"/>
    </cofactor>
</comment>
<dbReference type="GO" id="GO:0071500">
    <property type="term" value="P:cellular response to nitrosative stress"/>
    <property type="evidence" value="ECO:0007669"/>
    <property type="project" value="TreeGrafter"/>
</dbReference>
<evidence type="ECO:0000256" key="6">
    <source>
        <dbReference type="ARBA" id="ARBA00022621"/>
    </source>
</evidence>
<dbReference type="RefSeq" id="WP_089706969.1">
    <property type="nucleotide sequence ID" value="NZ_FNII01000010.1"/>
</dbReference>
<accession>A0A1H0FLG0</accession>
<dbReference type="InterPro" id="IPR001433">
    <property type="entry name" value="OxRdtase_FAD/NAD-bd"/>
</dbReference>
<dbReference type="GO" id="GO:0046872">
    <property type="term" value="F:metal ion binding"/>
    <property type="evidence" value="ECO:0007669"/>
    <property type="project" value="UniProtKB-KW"/>
</dbReference>
<dbReference type="PANTHER" id="PTHR43396:SF3">
    <property type="entry name" value="FLAVOHEMOPROTEIN"/>
    <property type="match status" value="1"/>
</dbReference>
<keyword evidence="7" id="KW-0479">Metal-binding</keyword>
<name>A0A1H0FLG0_9GAMM</name>
<comment type="catalytic activity">
    <reaction evidence="12">
        <text>2 nitric oxide + NADH + 2 O2 = 2 nitrate + NAD(+) + H(+)</text>
        <dbReference type="Rhea" id="RHEA:19469"/>
        <dbReference type="ChEBI" id="CHEBI:15378"/>
        <dbReference type="ChEBI" id="CHEBI:15379"/>
        <dbReference type="ChEBI" id="CHEBI:16480"/>
        <dbReference type="ChEBI" id="CHEBI:17632"/>
        <dbReference type="ChEBI" id="CHEBI:57540"/>
        <dbReference type="ChEBI" id="CHEBI:57945"/>
        <dbReference type="EC" id="1.14.12.17"/>
    </reaction>
</comment>
<evidence type="ECO:0000256" key="14">
    <source>
        <dbReference type="RuleBase" id="RU000356"/>
    </source>
</evidence>
<evidence type="ECO:0000313" key="17">
    <source>
        <dbReference type="EMBL" id="SDN95486.1"/>
    </source>
</evidence>
<comment type="catalytic activity">
    <reaction evidence="13">
        <text>2 nitric oxide + NADPH + 2 O2 = 2 nitrate + NADP(+) + H(+)</text>
        <dbReference type="Rhea" id="RHEA:19465"/>
        <dbReference type="ChEBI" id="CHEBI:15378"/>
        <dbReference type="ChEBI" id="CHEBI:15379"/>
        <dbReference type="ChEBI" id="CHEBI:16480"/>
        <dbReference type="ChEBI" id="CHEBI:17632"/>
        <dbReference type="ChEBI" id="CHEBI:57783"/>
        <dbReference type="ChEBI" id="CHEBI:58349"/>
        <dbReference type="EC" id="1.14.12.17"/>
    </reaction>
</comment>
<keyword evidence="10" id="KW-0520">NAD</keyword>
<dbReference type="GO" id="GO:0005344">
    <property type="term" value="F:oxygen carrier activity"/>
    <property type="evidence" value="ECO:0007669"/>
    <property type="project" value="UniProtKB-KW"/>
</dbReference>
<protein>
    <recommendedName>
        <fullName evidence="3">nitric oxide dioxygenase</fullName>
        <ecNumber evidence="3">1.14.12.17</ecNumber>
    </recommendedName>
</protein>
<evidence type="ECO:0000256" key="9">
    <source>
        <dbReference type="ARBA" id="ARBA00023004"/>
    </source>
</evidence>
<comment type="function">
    <text evidence="11">Is involved in NO detoxification in an aerobic process, termed nitric oxide dioxygenase (NOD) reaction that utilizes O(2) and NAD(P)H to convert NO to nitrate, which protects the bacterium from various noxious nitrogen compounds. Therefore, plays a central role in the inducible response to nitrosative stress.</text>
</comment>
<dbReference type="FunFam" id="1.10.490.10:FF:000003">
    <property type="entry name" value="Flavohemoprotein"/>
    <property type="match status" value="1"/>
</dbReference>
<gene>
    <name evidence="17" type="ORF">SAMN04487951_11063</name>
</gene>
<keyword evidence="4" id="KW-0216">Detoxification</keyword>
<dbReference type="GO" id="GO:0009636">
    <property type="term" value="P:response to toxic substance"/>
    <property type="evidence" value="ECO:0007669"/>
    <property type="project" value="UniProtKB-KW"/>
</dbReference>
<dbReference type="Proteomes" id="UP000199677">
    <property type="component" value="Unassembled WGS sequence"/>
</dbReference>
<dbReference type="InterPro" id="IPR009050">
    <property type="entry name" value="Globin-like_sf"/>
</dbReference>
<keyword evidence="9" id="KW-0408">Iron</keyword>
<dbReference type="GO" id="GO:0071949">
    <property type="term" value="F:FAD binding"/>
    <property type="evidence" value="ECO:0007669"/>
    <property type="project" value="TreeGrafter"/>
</dbReference>
<dbReference type="OrthoDB" id="9801223at2"/>
<keyword evidence="18" id="KW-1185">Reference proteome</keyword>
<dbReference type="STRING" id="416873.SAMN04487951_11063"/>
<dbReference type="AlphaFoldDB" id="A0A1H0FLG0"/>
<dbReference type="GO" id="GO:0020037">
    <property type="term" value="F:heme binding"/>
    <property type="evidence" value="ECO:0007669"/>
    <property type="project" value="InterPro"/>
</dbReference>
<dbReference type="Gene3D" id="2.40.30.10">
    <property type="entry name" value="Translation factors"/>
    <property type="match status" value="1"/>
</dbReference>
<dbReference type="Gene3D" id="3.40.50.80">
    <property type="entry name" value="Nucleotide-binding domain of ferredoxin-NADP reductase (FNR) module"/>
    <property type="match status" value="1"/>
</dbReference>
<dbReference type="InterPro" id="IPR017938">
    <property type="entry name" value="Riboflavin_synthase-like_b-brl"/>
</dbReference>
<dbReference type="GO" id="GO:0008941">
    <property type="term" value="F:nitric oxide dioxygenase NAD(P)H activity"/>
    <property type="evidence" value="ECO:0007669"/>
    <property type="project" value="UniProtKB-EC"/>
</dbReference>
<dbReference type="SUPFAM" id="SSF52343">
    <property type="entry name" value="Ferredoxin reductase-like, C-terminal NADP-linked domain"/>
    <property type="match status" value="1"/>
</dbReference>
<dbReference type="Pfam" id="PF00175">
    <property type="entry name" value="NAD_binding_1"/>
    <property type="match status" value="1"/>
</dbReference>
<reference evidence="18" key="1">
    <citation type="submission" date="2016-10" db="EMBL/GenBank/DDBJ databases">
        <authorList>
            <person name="Varghese N."/>
            <person name="Submissions S."/>
        </authorList>
    </citation>
    <scope>NUCLEOTIDE SEQUENCE [LARGE SCALE GENOMIC DNA]</scope>
    <source>
        <strain evidence="18">CGMCC 1.6494</strain>
    </source>
</reference>
<dbReference type="InterPro" id="IPR012292">
    <property type="entry name" value="Globin/Proto"/>
</dbReference>
<feature type="domain" description="FAD-binding FR-type" evidence="16">
    <location>
        <begin position="152"/>
        <end position="255"/>
    </location>
</feature>
<keyword evidence="14" id="KW-0813">Transport</keyword>
<evidence type="ECO:0000256" key="5">
    <source>
        <dbReference type="ARBA" id="ARBA00022617"/>
    </source>
</evidence>
<dbReference type="InterPro" id="IPR017927">
    <property type="entry name" value="FAD-bd_FR_type"/>
</dbReference>
<dbReference type="EMBL" id="FNII01000010">
    <property type="protein sequence ID" value="SDN95486.1"/>
    <property type="molecule type" value="Genomic_DNA"/>
</dbReference>
<evidence type="ECO:0000256" key="13">
    <source>
        <dbReference type="ARBA" id="ARBA00049433"/>
    </source>
</evidence>
<keyword evidence="17" id="KW-0223">Dioxygenase</keyword>
<evidence type="ECO:0000256" key="10">
    <source>
        <dbReference type="ARBA" id="ARBA00023027"/>
    </source>
</evidence>
<evidence type="ECO:0000259" key="15">
    <source>
        <dbReference type="PROSITE" id="PS01033"/>
    </source>
</evidence>
<evidence type="ECO:0000256" key="12">
    <source>
        <dbReference type="ARBA" id="ARBA00048649"/>
    </source>
</evidence>
<evidence type="ECO:0000256" key="7">
    <source>
        <dbReference type="ARBA" id="ARBA00022723"/>
    </source>
</evidence>
<dbReference type="SUPFAM" id="SSF63380">
    <property type="entry name" value="Riboflavin synthase domain-like"/>
    <property type="match status" value="1"/>
</dbReference>
<evidence type="ECO:0000256" key="8">
    <source>
        <dbReference type="ARBA" id="ARBA00022857"/>
    </source>
</evidence>
<dbReference type="CDD" id="cd06184">
    <property type="entry name" value="flavohem_like_fad_nad_binding"/>
    <property type="match status" value="1"/>
</dbReference>
<dbReference type="NCBIfam" id="NF009805">
    <property type="entry name" value="PRK13289.1"/>
    <property type="match status" value="1"/>
</dbReference>
<organism evidence="17 18">
    <name type="scientific">Vreelandella arcis</name>
    <dbReference type="NCBI Taxonomy" id="416873"/>
    <lineage>
        <taxon>Bacteria</taxon>
        <taxon>Pseudomonadati</taxon>
        <taxon>Pseudomonadota</taxon>
        <taxon>Gammaproteobacteria</taxon>
        <taxon>Oceanospirillales</taxon>
        <taxon>Halomonadaceae</taxon>
        <taxon>Vreelandella</taxon>
    </lineage>
</organism>
<evidence type="ECO:0000256" key="11">
    <source>
        <dbReference type="ARBA" id="ARBA00025094"/>
    </source>
</evidence>
<dbReference type="PROSITE" id="PS01033">
    <property type="entry name" value="GLOBIN"/>
    <property type="match status" value="1"/>
</dbReference>
<evidence type="ECO:0000256" key="1">
    <source>
        <dbReference type="ARBA" id="ARBA00001970"/>
    </source>
</evidence>
<dbReference type="InterPro" id="IPR008333">
    <property type="entry name" value="Cbr1-like_FAD-bd_dom"/>
</dbReference>
<dbReference type="Pfam" id="PF00970">
    <property type="entry name" value="FAD_binding_6"/>
    <property type="match status" value="1"/>
</dbReference>
<dbReference type="PROSITE" id="PS51384">
    <property type="entry name" value="FAD_FR"/>
    <property type="match status" value="1"/>
</dbReference>
<proteinExistence type="inferred from homology"/>
<evidence type="ECO:0000313" key="18">
    <source>
        <dbReference type="Proteomes" id="UP000199677"/>
    </source>
</evidence>
<keyword evidence="17" id="KW-0560">Oxidoreductase</keyword>
<dbReference type="InterPro" id="IPR039261">
    <property type="entry name" value="FNR_nucleotide-bd"/>
</dbReference>